<dbReference type="EC" id="2.8.2.-" evidence="1"/>
<dbReference type="Gene3D" id="3.40.50.300">
    <property type="entry name" value="P-loop containing nucleotide triphosphate hydrolases"/>
    <property type="match status" value="1"/>
</dbReference>
<reference evidence="1" key="1">
    <citation type="submission" date="2024-07" db="EMBL/GenBank/DDBJ databases">
        <authorList>
            <person name="Yu S.T."/>
        </authorList>
    </citation>
    <scope>NUCLEOTIDE SEQUENCE</scope>
    <source>
        <strain evidence="1">R08</strain>
    </source>
</reference>
<organism evidence="1">
    <name type="scientific">Streptomyces sp. R08</name>
    <dbReference type="NCBI Taxonomy" id="3238624"/>
    <lineage>
        <taxon>Bacteria</taxon>
        <taxon>Bacillati</taxon>
        <taxon>Actinomycetota</taxon>
        <taxon>Actinomycetes</taxon>
        <taxon>Kitasatosporales</taxon>
        <taxon>Streptomycetaceae</taxon>
        <taxon>Streptomyces</taxon>
    </lineage>
</organism>
<dbReference type="PANTHER" id="PTHR36978">
    <property type="entry name" value="P-LOOP CONTAINING NUCLEOTIDE TRIPHOSPHATE HYDROLASE"/>
    <property type="match status" value="1"/>
</dbReference>
<dbReference type="InterPro" id="IPR040632">
    <property type="entry name" value="Sulfotransfer_4"/>
</dbReference>
<gene>
    <name evidence="1" type="ORF">AB5J58_48520</name>
</gene>
<dbReference type="InterPro" id="IPR027417">
    <property type="entry name" value="P-loop_NTPase"/>
</dbReference>
<protein>
    <submittedName>
        <fullName evidence="1">Sulfotransferase family protein</fullName>
        <ecNumber evidence="1">2.8.2.-</ecNumber>
    </submittedName>
</protein>
<dbReference type="SUPFAM" id="SSF52540">
    <property type="entry name" value="P-loop containing nucleoside triphosphate hydrolases"/>
    <property type="match status" value="1"/>
</dbReference>
<accession>A0AB39MMG0</accession>
<dbReference type="EMBL" id="CP163431">
    <property type="protein sequence ID" value="XDQ07546.1"/>
    <property type="molecule type" value="Genomic_DNA"/>
</dbReference>
<dbReference type="PANTHER" id="PTHR36978:SF4">
    <property type="entry name" value="P-LOOP CONTAINING NUCLEOSIDE TRIPHOSPHATE HYDROLASE PROTEIN"/>
    <property type="match status" value="1"/>
</dbReference>
<dbReference type="AlphaFoldDB" id="A0AB39MMG0"/>
<evidence type="ECO:0000313" key="1">
    <source>
        <dbReference type="EMBL" id="XDQ07546.1"/>
    </source>
</evidence>
<dbReference type="Pfam" id="PF17784">
    <property type="entry name" value="Sulfotransfer_4"/>
    <property type="match status" value="1"/>
</dbReference>
<keyword evidence="1" id="KW-0808">Transferase</keyword>
<dbReference type="GO" id="GO:0016740">
    <property type="term" value="F:transferase activity"/>
    <property type="evidence" value="ECO:0007669"/>
    <property type="project" value="UniProtKB-KW"/>
</dbReference>
<name>A0AB39MMG0_9ACTN</name>
<dbReference type="RefSeq" id="WP_369192317.1">
    <property type="nucleotide sequence ID" value="NZ_CP163431.1"/>
</dbReference>
<sequence>MVDVIGVGFGRTGTASLAIALDQLGLGPCYHMTQVLERPDRARRWLTAWRDRNPADLASLLLGYRSTVDWPGAAFWRELVDAFPQAKVVLTVRDPQRWYDSASSTIFRAALERDINGTGIGHRLLRMANPWLRGYETLERELILDGVFGGRFAEREYAIDVFTAHIEAVKSHVPADRLLVHNVADGWPELCAHLGVEPPDRPFPNVNHGGDFRRFERGWQLRGVIRRHIFR</sequence>
<proteinExistence type="predicted"/>